<feature type="compositionally biased region" description="Basic and acidic residues" evidence="1">
    <location>
        <begin position="250"/>
        <end position="262"/>
    </location>
</feature>
<dbReference type="AlphaFoldDB" id="A0A5C5Z1H4"/>
<feature type="compositionally biased region" description="Basic and acidic residues" evidence="1">
    <location>
        <begin position="380"/>
        <end position="389"/>
    </location>
</feature>
<dbReference type="InterPro" id="IPR011992">
    <property type="entry name" value="EF-hand-dom_pair"/>
</dbReference>
<feature type="compositionally biased region" description="Gly residues" evidence="1">
    <location>
        <begin position="313"/>
        <end position="352"/>
    </location>
</feature>
<evidence type="ECO:0000256" key="1">
    <source>
        <dbReference type="SAM" id="MobiDB-lite"/>
    </source>
</evidence>
<dbReference type="Gene3D" id="1.10.238.10">
    <property type="entry name" value="EF-hand"/>
    <property type="match status" value="2"/>
</dbReference>
<dbReference type="InterPro" id="IPR002048">
    <property type="entry name" value="EF_hand_dom"/>
</dbReference>
<dbReference type="PROSITE" id="PS00018">
    <property type="entry name" value="EF_HAND_1"/>
    <property type="match status" value="1"/>
</dbReference>
<feature type="region of interest" description="Disordered" evidence="1">
    <location>
        <begin position="292"/>
        <end position="389"/>
    </location>
</feature>
<accession>A0A5C5Z1H4</accession>
<feature type="compositionally biased region" description="Gly residues" evidence="1">
    <location>
        <begin position="359"/>
        <end position="371"/>
    </location>
</feature>
<gene>
    <name evidence="3" type="ORF">CA13_18600</name>
</gene>
<feature type="domain" description="EF-hand" evidence="2">
    <location>
        <begin position="136"/>
        <end position="171"/>
    </location>
</feature>
<evidence type="ECO:0000313" key="3">
    <source>
        <dbReference type="EMBL" id="TWT80443.1"/>
    </source>
</evidence>
<dbReference type="Proteomes" id="UP000315010">
    <property type="component" value="Unassembled WGS sequence"/>
</dbReference>
<dbReference type="PROSITE" id="PS50222">
    <property type="entry name" value="EF_HAND_2"/>
    <property type="match status" value="1"/>
</dbReference>
<feature type="compositionally biased region" description="Gly residues" evidence="1">
    <location>
        <begin position="745"/>
        <end position="768"/>
    </location>
</feature>
<evidence type="ECO:0000313" key="4">
    <source>
        <dbReference type="Proteomes" id="UP000315010"/>
    </source>
</evidence>
<dbReference type="InterPro" id="IPR036249">
    <property type="entry name" value="Thioredoxin-like_sf"/>
</dbReference>
<dbReference type="GO" id="GO:0005509">
    <property type="term" value="F:calcium ion binding"/>
    <property type="evidence" value="ECO:0007669"/>
    <property type="project" value="InterPro"/>
</dbReference>
<feature type="compositionally biased region" description="Gly residues" evidence="1">
    <location>
        <begin position="170"/>
        <end position="233"/>
    </location>
</feature>
<name>A0A5C5Z1H4_9BACT</name>
<feature type="region of interest" description="Disordered" evidence="1">
    <location>
        <begin position="82"/>
        <end position="135"/>
    </location>
</feature>
<feature type="compositionally biased region" description="Gly residues" evidence="1">
    <location>
        <begin position="87"/>
        <end position="114"/>
    </location>
</feature>
<sequence>MLPDRLEAYPTHEQSVGVSATSESAFQIKFSVFPVEIVWRWGLSVRTLLTETSTGLIMKRLSLLTFFFAFALLLSDSLANAQPPGGRPGQGGGRQGGGPGGYGGGRGQGMGGTGAQQMPPMLRIFDTDGDSELSSEEIDAAAVALRKLDLNRDGKLTAEEFRPTAQQGPQGQGRGGSRGAMQGGQPGGGRPGSGSLGGGPAGGGPAAGGPPGGGRPGGGGNGGGGNGGGGRGGDPAQVDAAFAKDIMSFDENKDGSLGKSELPEHMHKAFAIADANKDGSLDQAERLVLASQFRRNQLNPAGDDPVNAPTQGGQRGTGQRGTGQGRPGQGRPGQGRPGQSSGPGGGQRGDGAGMRPSQGRGGLGAAGGNQRGGQASRGGRPRDRERPRDIEFKEKFPIGAELPADLKVYNVDQELVPVNSIFQSKYTVIVGGCLTCPEYRNSYPEIEAVARDFKDRGVDFYFLYQSLTHPENWGFVQPSSIEDRFAQVEHAKDLLQTQIPWLTDTMENRLKTHFVLTPNSQFVFDQSGKIVHRDSWGRGSSLRESLETLVGKPQTLTTVEELNLPRFERHLTPNSEMLLERVSVEGKAVPLRVESGGESSSVAALRSLNFNQTNRYAKLRPEADQQLMETGTGKLYLGFRQDPVLGASWNNLASPPEYKIVSEGASVSPATGQSKRLEVESDNEPREFLIDVKNWDAGKPISVKLQYFACNKEKGWCKSVQQEFTVWLDEDEAAGMVNGRSHFPGGRGGARQGGQGRPGAGQRPGGRP</sequence>
<evidence type="ECO:0000259" key="2">
    <source>
        <dbReference type="PROSITE" id="PS50222"/>
    </source>
</evidence>
<feature type="region of interest" description="Disordered" evidence="1">
    <location>
        <begin position="738"/>
        <end position="768"/>
    </location>
</feature>
<dbReference type="Gene3D" id="3.40.30.10">
    <property type="entry name" value="Glutaredoxin"/>
    <property type="match status" value="1"/>
</dbReference>
<keyword evidence="4" id="KW-1185">Reference proteome</keyword>
<proteinExistence type="predicted"/>
<organism evidence="3 4">
    <name type="scientific">Novipirellula herctigrandis</name>
    <dbReference type="NCBI Taxonomy" id="2527986"/>
    <lineage>
        <taxon>Bacteria</taxon>
        <taxon>Pseudomonadati</taxon>
        <taxon>Planctomycetota</taxon>
        <taxon>Planctomycetia</taxon>
        <taxon>Pirellulales</taxon>
        <taxon>Pirellulaceae</taxon>
        <taxon>Novipirellula</taxon>
    </lineage>
</organism>
<reference evidence="3 4" key="1">
    <citation type="submission" date="2019-02" db="EMBL/GenBank/DDBJ databases">
        <title>Deep-cultivation of Planctomycetes and their phenomic and genomic characterization uncovers novel biology.</title>
        <authorList>
            <person name="Wiegand S."/>
            <person name="Jogler M."/>
            <person name="Boedeker C."/>
            <person name="Pinto D."/>
            <person name="Vollmers J."/>
            <person name="Rivas-Marin E."/>
            <person name="Kohn T."/>
            <person name="Peeters S.H."/>
            <person name="Heuer A."/>
            <person name="Rast P."/>
            <person name="Oberbeckmann S."/>
            <person name="Bunk B."/>
            <person name="Jeske O."/>
            <person name="Meyerdierks A."/>
            <person name="Storesund J.E."/>
            <person name="Kallscheuer N."/>
            <person name="Luecker S."/>
            <person name="Lage O.M."/>
            <person name="Pohl T."/>
            <person name="Merkel B.J."/>
            <person name="Hornburger P."/>
            <person name="Mueller R.-W."/>
            <person name="Bruemmer F."/>
            <person name="Labrenz M."/>
            <person name="Spormann A.M."/>
            <person name="Op Den Camp H."/>
            <person name="Overmann J."/>
            <person name="Amann R."/>
            <person name="Jetten M.S.M."/>
            <person name="Mascher T."/>
            <person name="Medema M.H."/>
            <person name="Devos D.P."/>
            <person name="Kaster A.-K."/>
            <person name="Ovreas L."/>
            <person name="Rohde M."/>
            <person name="Galperin M.Y."/>
            <person name="Jogler C."/>
        </authorList>
    </citation>
    <scope>NUCLEOTIDE SEQUENCE [LARGE SCALE GENOMIC DNA]</scope>
    <source>
        <strain evidence="3 4">CA13</strain>
    </source>
</reference>
<dbReference type="SUPFAM" id="SSF47473">
    <property type="entry name" value="EF-hand"/>
    <property type="match status" value="2"/>
</dbReference>
<comment type="caution">
    <text evidence="3">The sequence shown here is derived from an EMBL/GenBank/DDBJ whole genome shotgun (WGS) entry which is preliminary data.</text>
</comment>
<feature type="region of interest" description="Disordered" evidence="1">
    <location>
        <begin position="158"/>
        <end position="262"/>
    </location>
</feature>
<dbReference type="Pfam" id="PF13202">
    <property type="entry name" value="EF-hand_5"/>
    <property type="match status" value="2"/>
</dbReference>
<dbReference type="SUPFAM" id="SSF52833">
    <property type="entry name" value="Thioredoxin-like"/>
    <property type="match status" value="1"/>
</dbReference>
<protein>
    <submittedName>
        <fullName evidence="3">EF hand</fullName>
    </submittedName>
</protein>
<dbReference type="InterPro" id="IPR018247">
    <property type="entry name" value="EF_Hand_1_Ca_BS"/>
</dbReference>
<dbReference type="EMBL" id="SJPJ01000001">
    <property type="protein sequence ID" value="TWT80443.1"/>
    <property type="molecule type" value="Genomic_DNA"/>
</dbReference>